<dbReference type="Proteomes" id="UP000317977">
    <property type="component" value="Unassembled WGS sequence"/>
</dbReference>
<feature type="transmembrane region" description="Helical" evidence="1">
    <location>
        <begin position="37"/>
        <end position="59"/>
    </location>
</feature>
<evidence type="ECO:0000256" key="1">
    <source>
        <dbReference type="SAM" id="Phobius"/>
    </source>
</evidence>
<evidence type="ECO:0000313" key="3">
    <source>
        <dbReference type="Proteomes" id="UP000317977"/>
    </source>
</evidence>
<dbReference type="EMBL" id="SJPX01000004">
    <property type="protein sequence ID" value="TWU49798.1"/>
    <property type="molecule type" value="Genomic_DNA"/>
</dbReference>
<gene>
    <name evidence="2" type="ORF">Poly59_44230</name>
</gene>
<name>A0A5C6ELR0_9BACT</name>
<keyword evidence="3" id="KW-1185">Reference proteome</keyword>
<evidence type="ECO:0000313" key="2">
    <source>
        <dbReference type="EMBL" id="TWU49798.1"/>
    </source>
</evidence>
<keyword evidence="1" id="KW-0812">Transmembrane</keyword>
<evidence type="ECO:0008006" key="4">
    <source>
        <dbReference type="Google" id="ProtNLM"/>
    </source>
</evidence>
<dbReference type="AlphaFoldDB" id="A0A5C6ELR0"/>
<dbReference type="RefSeq" id="WP_146535994.1">
    <property type="nucleotide sequence ID" value="NZ_SJPX01000004.1"/>
</dbReference>
<organism evidence="2 3">
    <name type="scientific">Rubripirellula reticaptiva</name>
    <dbReference type="NCBI Taxonomy" id="2528013"/>
    <lineage>
        <taxon>Bacteria</taxon>
        <taxon>Pseudomonadati</taxon>
        <taxon>Planctomycetota</taxon>
        <taxon>Planctomycetia</taxon>
        <taxon>Pirellulales</taxon>
        <taxon>Pirellulaceae</taxon>
        <taxon>Rubripirellula</taxon>
    </lineage>
</organism>
<keyword evidence="1" id="KW-1133">Transmembrane helix</keyword>
<sequence length="226" mass="24470">MTIQVAEVLNAGRSPLQSFDLLPASFGHQQKLRQVRLGYATIIVALIAVFVAAAIATAVRRTQRHRNYQQIAAVAMPLMQLRQQVLQIQSSNEKRMQWIGQVESARPNDDLLQTIDSFAAATADLLPTIAIQTLHIRLPIEYAAGPAADSKTTSHVSPPSWATPKLDAIASVGADAPIDRWLTQLNQSPRVSSASAIGVQSQRDLGDKLDRPVTIKAMPISTGVLP</sequence>
<protein>
    <recommendedName>
        <fullName evidence="4">Fimbrial assembly protein (PilN)</fullName>
    </recommendedName>
</protein>
<keyword evidence="1" id="KW-0472">Membrane</keyword>
<dbReference type="OrthoDB" id="284020at2"/>
<reference evidence="2 3" key="1">
    <citation type="submission" date="2019-02" db="EMBL/GenBank/DDBJ databases">
        <title>Deep-cultivation of Planctomycetes and their phenomic and genomic characterization uncovers novel biology.</title>
        <authorList>
            <person name="Wiegand S."/>
            <person name="Jogler M."/>
            <person name="Boedeker C."/>
            <person name="Pinto D."/>
            <person name="Vollmers J."/>
            <person name="Rivas-Marin E."/>
            <person name="Kohn T."/>
            <person name="Peeters S.H."/>
            <person name="Heuer A."/>
            <person name="Rast P."/>
            <person name="Oberbeckmann S."/>
            <person name="Bunk B."/>
            <person name="Jeske O."/>
            <person name="Meyerdierks A."/>
            <person name="Storesund J.E."/>
            <person name="Kallscheuer N."/>
            <person name="Luecker S."/>
            <person name="Lage O.M."/>
            <person name="Pohl T."/>
            <person name="Merkel B.J."/>
            <person name="Hornburger P."/>
            <person name="Mueller R.-W."/>
            <person name="Bruemmer F."/>
            <person name="Labrenz M."/>
            <person name="Spormann A.M."/>
            <person name="Op Den Camp H."/>
            <person name="Overmann J."/>
            <person name="Amann R."/>
            <person name="Jetten M.S.M."/>
            <person name="Mascher T."/>
            <person name="Medema M.H."/>
            <person name="Devos D.P."/>
            <person name="Kaster A.-K."/>
            <person name="Ovreas L."/>
            <person name="Rohde M."/>
            <person name="Galperin M.Y."/>
            <person name="Jogler C."/>
        </authorList>
    </citation>
    <scope>NUCLEOTIDE SEQUENCE [LARGE SCALE GENOMIC DNA]</scope>
    <source>
        <strain evidence="2 3">Poly59</strain>
    </source>
</reference>
<proteinExistence type="predicted"/>
<accession>A0A5C6ELR0</accession>
<comment type="caution">
    <text evidence="2">The sequence shown here is derived from an EMBL/GenBank/DDBJ whole genome shotgun (WGS) entry which is preliminary data.</text>
</comment>